<feature type="domain" description="OmpR/PhoB-type" evidence="3">
    <location>
        <begin position="2"/>
        <end position="100"/>
    </location>
</feature>
<evidence type="ECO:0000256" key="2">
    <source>
        <dbReference type="PROSITE-ProRule" id="PRU01091"/>
    </source>
</evidence>
<dbReference type="PROSITE" id="PS51755">
    <property type="entry name" value="OMPR_PHOB"/>
    <property type="match status" value="1"/>
</dbReference>
<dbReference type="RefSeq" id="WP_284342333.1">
    <property type="nucleotide sequence ID" value="NZ_BSNS01000022.1"/>
</dbReference>
<proteinExistence type="predicted"/>
<dbReference type="InterPro" id="IPR016032">
    <property type="entry name" value="Sig_transdc_resp-reg_C-effctor"/>
</dbReference>
<dbReference type="SMART" id="SM00862">
    <property type="entry name" value="Trans_reg_C"/>
    <property type="match status" value="1"/>
</dbReference>
<dbReference type="Gene3D" id="1.25.40.10">
    <property type="entry name" value="Tetratricopeptide repeat domain"/>
    <property type="match status" value="2"/>
</dbReference>
<dbReference type="InterPro" id="IPR011990">
    <property type="entry name" value="TPR-like_helical_dom_sf"/>
</dbReference>
<dbReference type="Gene3D" id="1.10.10.10">
    <property type="entry name" value="Winged helix-like DNA-binding domain superfamily/Winged helix DNA-binding domain"/>
    <property type="match status" value="1"/>
</dbReference>
<dbReference type="SUPFAM" id="SSF46894">
    <property type="entry name" value="C-terminal effector domain of the bipartite response regulators"/>
    <property type="match status" value="1"/>
</dbReference>
<sequence>MGRDRLIAGPFELVPGTELRREGKLLPVGHRALLVLEAMMRANGEVISKADLIDKAWQGAAVEEGNLTVQISALRRELGLRPGGGEWIVTVPRIGYRLVADALPAQPSGAAATGRPTLAVLPFVSLGAEGSGDYFADGLVTDLIAALSRFRSFAVVSRTSSFAHRNDGLDARETARQLGVRYLLEGSVRRAGKRVRVTTQLIDAHLDSHLWARSFDGELEEIFAFQDRITEAVAGLVEPQIRRTEIERARRQWPESPVAYDHFLKALPHFYARDPAGYALALEHLERAIALEPDYALALAYASWTYPRRSLVALKMLSEEEAARCLELGAAALRHGGDDPLVMAACGHSLLTIGRKRAEGLALVKRATEENPNSVVVLMLGGICNMAAGDLDLAQEAYTRAYTLCPGGMEAHECLAGIGFTHFLAGRHNDAIAWFERSRATLVDWPPTFWMLAAALAHSGRIEEARETVARLLQIAPHTTLEGLNVLGARMDDRFRALADGLRLAGLR</sequence>
<dbReference type="SUPFAM" id="SSF48452">
    <property type="entry name" value="TPR-like"/>
    <property type="match status" value="1"/>
</dbReference>
<keyword evidence="5" id="KW-1185">Reference proteome</keyword>
<dbReference type="Gene3D" id="3.40.50.10070">
    <property type="entry name" value="TolB, N-terminal domain"/>
    <property type="match status" value="1"/>
</dbReference>
<name>A0ABQ5WA55_9HYPH</name>
<dbReference type="InterPro" id="IPR036388">
    <property type="entry name" value="WH-like_DNA-bd_sf"/>
</dbReference>
<evidence type="ECO:0000313" key="5">
    <source>
        <dbReference type="Proteomes" id="UP001156691"/>
    </source>
</evidence>
<feature type="DNA-binding region" description="OmpR/PhoB-type" evidence="2">
    <location>
        <begin position="2"/>
        <end position="100"/>
    </location>
</feature>
<evidence type="ECO:0000259" key="3">
    <source>
        <dbReference type="PROSITE" id="PS51755"/>
    </source>
</evidence>
<accession>A0ABQ5WA55</accession>
<dbReference type="Proteomes" id="UP001156691">
    <property type="component" value="Unassembled WGS sequence"/>
</dbReference>
<gene>
    <name evidence="4" type="ORF">GCM10010862_42050</name>
</gene>
<dbReference type="CDD" id="cd00383">
    <property type="entry name" value="trans_reg_C"/>
    <property type="match status" value="1"/>
</dbReference>
<evidence type="ECO:0000313" key="4">
    <source>
        <dbReference type="EMBL" id="GLQ56946.1"/>
    </source>
</evidence>
<protein>
    <submittedName>
        <fullName evidence="4">Transcriptional regulator</fullName>
    </submittedName>
</protein>
<dbReference type="InterPro" id="IPR001867">
    <property type="entry name" value="OmpR/PhoB-type_DNA-bd"/>
</dbReference>
<keyword evidence="1 2" id="KW-0238">DNA-binding</keyword>
<evidence type="ECO:0000256" key="1">
    <source>
        <dbReference type="ARBA" id="ARBA00023125"/>
    </source>
</evidence>
<dbReference type="EMBL" id="BSNS01000022">
    <property type="protein sequence ID" value="GLQ56946.1"/>
    <property type="molecule type" value="Genomic_DNA"/>
</dbReference>
<comment type="caution">
    <text evidence="4">The sequence shown here is derived from an EMBL/GenBank/DDBJ whole genome shotgun (WGS) entry which is preliminary data.</text>
</comment>
<reference evidence="5" key="1">
    <citation type="journal article" date="2019" name="Int. J. Syst. Evol. Microbiol.">
        <title>The Global Catalogue of Microorganisms (GCM) 10K type strain sequencing project: providing services to taxonomists for standard genome sequencing and annotation.</title>
        <authorList>
            <consortium name="The Broad Institute Genomics Platform"/>
            <consortium name="The Broad Institute Genome Sequencing Center for Infectious Disease"/>
            <person name="Wu L."/>
            <person name="Ma J."/>
        </authorList>
    </citation>
    <scope>NUCLEOTIDE SEQUENCE [LARGE SCALE GENOMIC DNA]</scope>
    <source>
        <strain evidence="5">NBRC 112416</strain>
    </source>
</reference>
<dbReference type="Pfam" id="PF00486">
    <property type="entry name" value="Trans_reg_C"/>
    <property type="match status" value="1"/>
</dbReference>
<organism evidence="4 5">
    <name type="scientific">Devosia nitrariae</name>
    <dbReference type="NCBI Taxonomy" id="2071872"/>
    <lineage>
        <taxon>Bacteria</taxon>
        <taxon>Pseudomonadati</taxon>
        <taxon>Pseudomonadota</taxon>
        <taxon>Alphaproteobacteria</taxon>
        <taxon>Hyphomicrobiales</taxon>
        <taxon>Devosiaceae</taxon>
        <taxon>Devosia</taxon>
    </lineage>
</organism>